<keyword evidence="1" id="KW-0812">Transmembrane</keyword>
<keyword evidence="1" id="KW-0472">Membrane</keyword>
<dbReference type="RefSeq" id="YP_010667926.1">
    <property type="nucleotide sequence ID" value="NC_070952.1"/>
</dbReference>
<reference evidence="2" key="1">
    <citation type="submission" date="2021-07" db="EMBL/GenBank/DDBJ databases">
        <authorList>
            <person name="Roth S.J."/>
            <person name="Krukonis G.P."/>
            <person name="Delesalle V.A."/>
        </authorList>
    </citation>
    <scope>NUCLEOTIDE SEQUENCE</scope>
</reference>
<dbReference type="GeneID" id="77944052"/>
<gene>
    <name evidence="2" type="primary">172</name>
    <name evidence="2" type="ORF">AH04_172</name>
</gene>
<sequence length="96" mass="10734">MSRNSPSSQAKIIVFLIFGLIAAFCVISVWNPGDEEKRILEANGVESAEISTLAFWGCPDKQYGYHFKGKNERGKDVQGVMCKNGLFLGSWNVRYN</sequence>
<evidence type="ECO:0000313" key="2">
    <source>
        <dbReference type="EMBL" id="QZA70647.1"/>
    </source>
</evidence>
<dbReference type="EMBL" id="MZ501267">
    <property type="protein sequence ID" value="QZA70647.1"/>
    <property type="molecule type" value="Genomic_DNA"/>
</dbReference>
<keyword evidence="1" id="KW-1133">Transmembrane helix</keyword>
<accession>A0AAE7X2G4</accession>
<dbReference type="Proteomes" id="UP000827517">
    <property type="component" value="Segment"/>
</dbReference>
<dbReference type="KEGG" id="vg:77944052"/>
<evidence type="ECO:0000313" key="3">
    <source>
        <dbReference type="Proteomes" id="UP000827517"/>
    </source>
</evidence>
<organism evidence="2 3">
    <name type="scientific">Erwinia phage AH04</name>
    <dbReference type="NCBI Taxonomy" id="2869569"/>
    <lineage>
        <taxon>Viruses</taxon>
        <taxon>Duplodnaviria</taxon>
        <taxon>Heunggongvirae</taxon>
        <taxon>Uroviricota</taxon>
        <taxon>Caudoviricetes</taxon>
        <taxon>Chimalliviridae</taxon>
        <taxon>Meadowvirus</taxon>
        <taxon>Meadowvirus AH04</taxon>
    </lineage>
</organism>
<name>A0AAE7X2G4_9CAUD</name>
<proteinExistence type="predicted"/>
<protein>
    <submittedName>
        <fullName evidence="2">Uncharacterized protein</fullName>
    </submittedName>
</protein>
<feature type="transmembrane region" description="Helical" evidence="1">
    <location>
        <begin position="12"/>
        <end position="30"/>
    </location>
</feature>
<keyword evidence="3" id="KW-1185">Reference proteome</keyword>
<evidence type="ECO:0000256" key="1">
    <source>
        <dbReference type="SAM" id="Phobius"/>
    </source>
</evidence>